<reference evidence="1 2" key="1">
    <citation type="submission" date="2016-03" db="EMBL/GenBank/DDBJ databases">
        <title>EvidentialGene: Evidence-directed Construction of Genes on Genomes.</title>
        <authorList>
            <person name="Gilbert D.G."/>
            <person name="Choi J.-H."/>
            <person name="Mockaitis K."/>
            <person name="Colbourne J."/>
            <person name="Pfrender M."/>
        </authorList>
    </citation>
    <scope>NUCLEOTIDE SEQUENCE [LARGE SCALE GENOMIC DNA]</scope>
    <source>
        <strain evidence="1 2">Xinb3</strain>
        <tissue evidence="1">Complete organism</tissue>
    </source>
</reference>
<evidence type="ECO:0000313" key="2">
    <source>
        <dbReference type="Proteomes" id="UP000076858"/>
    </source>
</evidence>
<dbReference type="PANTHER" id="PTHR22774:SF11">
    <property type="entry name" value="CHOREIN N-TERMINAL DOMAIN-CONTAINING PROTEIN"/>
    <property type="match status" value="1"/>
</dbReference>
<dbReference type="InterPro" id="IPR026728">
    <property type="entry name" value="BLTP3A/B"/>
</dbReference>
<dbReference type="OrthoDB" id="43807at2759"/>
<dbReference type="Pfam" id="PF24917">
    <property type="entry name" value="BLTP3A_B"/>
    <property type="match status" value="2"/>
</dbReference>
<evidence type="ECO:0000313" key="1">
    <source>
        <dbReference type="EMBL" id="KZS06933.1"/>
    </source>
</evidence>
<sequence length="1290" mass="142997">MTSLLKNQIIKHLSKFVKNLSPDKINLSTLKGEGELTNIELDEKVLTSLLELPSWLTLDRGWCNRVSIRIPWTKLKSVPICLSLDEVHVSMGTCSELRQPSTNLKPPTYATGWKYGFSDKVVDGVTVSVNSLVINFKSPAFEASLQFSRILLESASPTWQHGDLRFSRLKDTDSGLILLFKELQWQTLRLEARSTAGDLSLPPLRLITNQSKCRITIKKRLLDCAVIGCRLVLIMDELLWVLTDAQLSAAVLFLQSLSTLIEQDTLVNQRFKAARKLETLPEYHAQQQQQQQHRSGVPGGTQKSPSPLSRVFARYDVLETSYHFFSEKIDFHFCDDPGEGRSSHPELKDGGALQVTLSQLQLDFYPYHWAAAEAGSHRKHWVGYEEGPLSRWVEQGIAQFTKQLLHMDSPTHNKLTRSLASDGPSTAAPHASPKITPNMSLLHGSILHRLRQLMSTCLILRLGDFLVYRVTTAKSRQTPKEFIVGDRGRFPLPDSTPIIHMELTQFYYPGDVEFPLPQPKCFIQLNPLQLNFDGLTILWLHVFIRGLEKTLTSRTPSPGVPDSLNKSAPMPEPQLEIRLEALMPRMIFELPGWERPRSLQLQVSRLVCSNYRSIDSGSQADLAACLEKIQGGSSECPGGLCFASTFPAKDNDLSPISETLLKHAIQTQPSQMSSGWKRDLLWSKEVSQVWFIHLDPFWADFFAASGQISKTKPLPFIGTVPVTIWIQPEPERISGLVNISSLLSVQLDRAEYVFLLRVMDNLKETTAFLDHQEKKFSTGDTSQSVVLGAVVPQVDISILFPPQAASALQALDDGDSPIGDTESIYPDTSSMTDIASLGRPMHGLKLRNSHSEYVVSPPTNIENTNHLTDGVTIVKSQSDSMIEISGSSDAIGGPEDCKVSGHAPVVSQRSVTFADRKQPPQQSGFSSISRGLHNFMSSMDAALRHSTHIPDDASDCYSIRSEGSSDSSDNFMVLQAEYTENHQDILGVFKPKESLGASSEIEVSADPLSDAAAEDLDEVAVEVCEEDTPTTSDQSSAAPTMASFASLRSRDVAIVTIHINDLEFIQQAIGSTSSLRLQAGHLSFDECTAMSQEEFQSKFASRSRGWREVQISTERQSATNVHPLRVRMEQKMDFCPERVDLSGSLREAVAAATEAWIEASLTHLSLSLQLSSVTGLTAFVEDELEAPVIPLFINLRDVECSLIEDRPPIRVGGPPPVPAPPMVVRIKHLLVQRNHCGVISVGVNESNPNSLISRGDSSNRDLREAALRSRIEELERENASLNQRLSNKIN</sequence>
<keyword evidence="2" id="KW-1185">Reference proteome</keyword>
<dbReference type="PANTHER" id="PTHR22774">
    <property type="entry name" value="CHOREIN N-TERMINAL DOMAIN-CONTAINING PROTEIN"/>
    <property type="match status" value="1"/>
</dbReference>
<proteinExistence type="predicted"/>
<dbReference type="CDD" id="cd14686">
    <property type="entry name" value="bZIP"/>
    <property type="match status" value="1"/>
</dbReference>
<dbReference type="Proteomes" id="UP000076858">
    <property type="component" value="Unassembled WGS sequence"/>
</dbReference>
<dbReference type="EMBL" id="LRGB01002580">
    <property type="protein sequence ID" value="KZS06933.1"/>
    <property type="molecule type" value="Genomic_DNA"/>
</dbReference>
<gene>
    <name evidence="1" type="ORF">APZ42_029451</name>
</gene>
<accession>A0A0P5ZXR9</accession>
<protein>
    <submittedName>
        <fullName evidence="1">UHRF1-binding protein 1</fullName>
    </submittedName>
</protein>
<name>A0A0P5ZXR9_9CRUS</name>
<comment type="caution">
    <text evidence="1">The sequence shown here is derived from an EMBL/GenBank/DDBJ whole genome shotgun (WGS) entry which is preliminary data.</text>
</comment>
<organism evidence="1 2">
    <name type="scientific">Daphnia magna</name>
    <dbReference type="NCBI Taxonomy" id="35525"/>
    <lineage>
        <taxon>Eukaryota</taxon>
        <taxon>Metazoa</taxon>
        <taxon>Ecdysozoa</taxon>
        <taxon>Arthropoda</taxon>
        <taxon>Crustacea</taxon>
        <taxon>Branchiopoda</taxon>
        <taxon>Diplostraca</taxon>
        <taxon>Cladocera</taxon>
        <taxon>Anomopoda</taxon>
        <taxon>Daphniidae</taxon>
        <taxon>Daphnia</taxon>
    </lineage>
</organism>